<accession>A0AAT9GZA2</accession>
<dbReference type="InterPro" id="IPR004821">
    <property type="entry name" value="Cyt_trans-like"/>
</dbReference>
<evidence type="ECO:0000256" key="2">
    <source>
        <dbReference type="ARBA" id="ARBA00009256"/>
    </source>
</evidence>
<dbReference type="GO" id="GO:0004592">
    <property type="term" value="F:pantoate-beta-alanine ligase activity"/>
    <property type="evidence" value="ECO:0007669"/>
    <property type="project" value="UniProtKB-UniRule"/>
</dbReference>
<comment type="similarity">
    <text evidence="2 8">Belongs to the pantothenate synthetase family.</text>
</comment>
<dbReference type="EC" id="6.3.2.1" evidence="8"/>
<reference evidence="9" key="1">
    <citation type="submission" date="2024-05" db="EMBL/GenBank/DDBJ databases">
        <title>Whole-Genome Sequence of CFS9, a Potential Fish Probiotic Isolated from the Body Surface of Silurus asotus.</title>
        <authorList>
            <person name="Kojima M."/>
            <person name="Tobioka K."/>
            <person name="Yokota K."/>
            <person name="Nakatani H."/>
            <person name="Hori K."/>
            <person name="Tamaru Y."/>
            <person name="Okazaki F."/>
        </authorList>
    </citation>
    <scope>NUCLEOTIDE SEQUENCE</scope>
    <source>
        <strain evidence="9">CFS9</strain>
    </source>
</reference>
<evidence type="ECO:0000256" key="4">
    <source>
        <dbReference type="ARBA" id="ARBA00022655"/>
    </source>
</evidence>
<dbReference type="Pfam" id="PF02569">
    <property type="entry name" value="Pantoate_ligase"/>
    <property type="match status" value="1"/>
</dbReference>
<evidence type="ECO:0000256" key="5">
    <source>
        <dbReference type="ARBA" id="ARBA00022741"/>
    </source>
</evidence>
<proteinExistence type="inferred from homology"/>
<dbReference type="NCBIfam" id="TIGR00125">
    <property type="entry name" value="cyt_tran_rel"/>
    <property type="match status" value="1"/>
</dbReference>
<dbReference type="HAMAP" id="MF_00158">
    <property type="entry name" value="PanC"/>
    <property type="match status" value="1"/>
</dbReference>
<comment type="function">
    <text evidence="8">Catalyzes the condensation of pantoate with beta-alanine in an ATP-dependent reaction via a pantoyl-adenylate intermediate.</text>
</comment>
<evidence type="ECO:0000256" key="8">
    <source>
        <dbReference type="HAMAP-Rule" id="MF_00158"/>
    </source>
</evidence>
<keyword evidence="5 8" id="KW-0547">Nucleotide-binding</keyword>
<feature type="active site" description="Proton donor" evidence="8">
    <location>
        <position position="47"/>
    </location>
</feature>
<dbReference type="Gene3D" id="3.40.50.620">
    <property type="entry name" value="HUPs"/>
    <property type="match status" value="1"/>
</dbReference>
<comment type="caution">
    <text evidence="8">Lacks conserved residue(s) required for the propagation of feature annotation.</text>
</comment>
<dbReference type="Gene3D" id="3.30.1300.10">
    <property type="entry name" value="Pantoate-beta-alanine ligase, C-terminal domain"/>
    <property type="match status" value="1"/>
</dbReference>
<evidence type="ECO:0000256" key="3">
    <source>
        <dbReference type="ARBA" id="ARBA00022598"/>
    </source>
</evidence>
<dbReference type="PANTHER" id="PTHR21299">
    <property type="entry name" value="CYTIDYLATE KINASE/PANTOATE-BETA-ALANINE LIGASE"/>
    <property type="match status" value="1"/>
</dbReference>
<feature type="binding site" evidence="8">
    <location>
        <position position="71"/>
    </location>
    <ligand>
        <name>(R)-pantoate</name>
        <dbReference type="ChEBI" id="CHEBI:15980"/>
    </ligand>
</feature>
<dbReference type="RefSeq" id="WP_369617913.1">
    <property type="nucleotide sequence ID" value="NZ_AP031573.1"/>
</dbReference>
<dbReference type="InterPro" id="IPR042176">
    <property type="entry name" value="Pantoate_ligase_C"/>
</dbReference>
<dbReference type="NCBIfam" id="TIGR00018">
    <property type="entry name" value="panC"/>
    <property type="match status" value="1"/>
</dbReference>
<dbReference type="GO" id="GO:0005524">
    <property type="term" value="F:ATP binding"/>
    <property type="evidence" value="ECO:0007669"/>
    <property type="project" value="UniProtKB-KW"/>
</dbReference>
<comment type="pathway">
    <text evidence="1 8">Cofactor biosynthesis; (R)-pantothenate biosynthesis; (R)-pantothenate from (R)-pantoate and beta-alanine: step 1/1.</text>
</comment>
<comment type="subcellular location">
    <subcellularLocation>
        <location evidence="8">Cytoplasm</location>
    </subcellularLocation>
</comment>
<name>A0AAT9GZA2_9FLAO</name>
<dbReference type="GO" id="GO:0005829">
    <property type="term" value="C:cytosol"/>
    <property type="evidence" value="ECO:0007669"/>
    <property type="project" value="TreeGrafter"/>
</dbReference>
<keyword evidence="3 8" id="KW-0436">Ligase</keyword>
<organism evidence="9">
    <name type="scientific">Flavobacterium sp. CFS9</name>
    <dbReference type="NCBI Taxonomy" id="3143118"/>
    <lineage>
        <taxon>Bacteria</taxon>
        <taxon>Pseudomonadati</taxon>
        <taxon>Bacteroidota</taxon>
        <taxon>Flavobacteriia</taxon>
        <taxon>Flavobacteriales</taxon>
        <taxon>Flavobacteriaceae</taxon>
        <taxon>Flavobacterium</taxon>
    </lineage>
</organism>
<keyword evidence="4 8" id="KW-0566">Pantothenate biosynthesis</keyword>
<dbReference type="EMBL" id="AP031573">
    <property type="protein sequence ID" value="BFM42794.1"/>
    <property type="molecule type" value="Genomic_DNA"/>
</dbReference>
<evidence type="ECO:0000256" key="7">
    <source>
        <dbReference type="ARBA" id="ARBA00048258"/>
    </source>
</evidence>
<dbReference type="InterPro" id="IPR014729">
    <property type="entry name" value="Rossmann-like_a/b/a_fold"/>
</dbReference>
<dbReference type="AlphaFoldDB" id="A0AAT9GZA2"/>
<feature type="binding site" evidence="8">
    <location>
        <position position="165"/>
    </location>
    <ligand>
        <name>(R)-pantoate</name>
        <dbReference type="ChEBI" id="CHEBI:15980"/>
    </ligand>
</feature>
<dbReference type="SUPFAM" id="SSF52374">
    <property type="entry name" value="Nucleotidylyl transferase"/>
    <property type="match status" value="1"/>
</dbReference>
<keyword evidence="8" id="KW-0963">Cytoplasm</keyword>
<comment type="subunit">
    <text evidence="8">Homodimer.</text>
</comment>
<evidence type="ECO:0000256" key="1">
    <source>
        <dbReference type="ARBA" id="ARBA00004990"/>
    </source>
</evidence>
<feature type="binding site" evidence="8">
    <location>
        <position position="71"/>
    </location>
    <ligand>
        <name>beta-alanine</name>
        <dbReference type="ChEBI" id="CHEBI:57966"/>
    </ligand>
</feature>
<protein>
    <recommendedName>
        <fullName evidence="8">Pantothenate synthetase</fullName>
        <shortName evidence="8">PS</shortName>
        <ecNumber evidence="8">6.3.2.1</ecNumber>
    </recommendedName>
    <alternativeName>
        <fullName evidence="8">Pantoate--beta-alanine ligase</fullName>
    </alternativeName>
    <alternativeName>
        <fullName evidence="8">Pantoate-activating enzyme</fullName>
    </alternativeName>
</protein>
<feature type="binding site" evidence="8">
    <location>
        <begin position="159"/>
        <end position="162"/>
    </location>
    <ligand>
        <name>ATP</name>
        <dbReference type="ChEBI" id="CHEBI:30616"/>
    </ligand>
</feature>
<sequence length="292" mass="33477">MFALNFNNTAMHIFYGKVALIAYLKTIKTANSTIGFVPTMGALHQGHLALMQRSLKENDDTVVSIFVNPTQFNNPEDLEKYPRTLEEDVKKMRGLSDKMILYAPSVEDIYEGHTVSEAFDFDGLENQMEGKFRPGHFNGVGTIVKRLFEIVTPTNAYFGEKDFQQLQIVKKMVEKNHLPVNVVGCPIFREDNQLAMSSRNERLTAEERKEAAIIFKVLTEAKEIFQKGTSEETIQFVENSFKDNERFNLEYFVIADESTLLPIEYKDKDKNYRAFIAVFVNSIRLIDTISLN</sequence>
<evidence type="ECO:0000313" key="9">
    <source>
        <dbReference type="EMBL" id="BFM42794.1"/>
    </source>
</evidence>
<dbReference type="PANTHER" id="PTHR21299:SF1">
    <property type="entry name" value="PANTOATE--BETA-ALANINE LIGASE"/>
    <property type="match status" value="1"/>
</dbReference>
<keyword evidence="6 8" id="KW-0067">ATP-binding</keyword>
<dbReference type="InterPro" id="IPR003721">
    <property type="entry name" value="Pantoate_ligase"/>
</dbReference>
<comment type="miscellaneous">
    <text evidence="8">The reaction proceeds by a bi uni uni bi ping pong mechanism.</text>
</comment>
<dbReference type="GO" id="GO:0015940">
    <property type="term" value="P:pantothenate biosynthetic process"/>
    <property type="evidence" value="ECO:0007669"/>
    <property type="project" value="UniProtKB-UniRule"/>
</dbReference>
<gene>
    <name evidence="8 9" type="primary">panC</name>
    <name evidence="9" type="ORF">CFS9_14350</name>
</gene>
<evidence type="ECO:0000256" key="6">
    <source>
        <dbReference type="ARBA" id="ARBA00022840"/>
    </source>
</evidence>
<feature type="binding site" evidence="8">
    <location>
        <begin position="40"/>
        <end position="47"/>
    </location>
    <ligand>
        <name>ATP</name>
        <dbReference type="ChEBI" id="CHEBI:30616"/>
    </ligand>
</feature>
<comment type="catalytic activity">
    <reaction evidence="7 8">
        <text>(R)-pantoate + beta-alanine + ATP = (R)-pantothenate + AMP + diphosphate + H(+)</text>
        <dbReference type="Rhea" id="RHEA:10912"/>
        <dbReference type="ChEBI" id="CHEBI:15378"/>
        <dbReference type="ChEBI" id="CHEBI:15980"/>
        <dbReference type="ChEBI" id="CHEBI:29032"/>
        <dbReference type="ChEBI" id="CHEBI:30616"/>
        <dbReference type="ChEBI" id="CHEBI:33019"/>
        <dbReference type="ChEBI" id="CHEBI:57966"/>
        <dbReference type="ChEBI" id="CHEBI:456215"/>
        <dbReference type="EC" id="6.3.2.1"/>
    </reaction>
</comment>
<feature type="binding site" evidence="8">
    <location>
        <begin position="196"/>
        <end position="199"/>
    </location>
    <ligand>
        <name>ATP</name>
        <dbReference type="ChEBI" id="CHEBI:30616"/>
    </ligand>
</feature>